<reference evidence="3" key="1">
    <citation type="submission" date="2016-04" db="EMBL/GenBank/DDBJ databases">
        <title>Cephalotus genome sequencing.</title>
        <authorList>
            <person name="Fukushima K."/>
            <person name="Hasebe M."/>
            <person name="Fang X."/>
        </authorList>
    </citation>
    <scope>NUCLEOTIDE SEQUENCE [LARGE SCALE GENOMIC DNA]</scope>
    <source>
        <strain evidence="3">cv. St1</strain>
    </source>
</reference>
<dbReference type="AlphaFoldDB" id="A0A1Q3CV48"/>
<accession>A0A1Q3CV48</accession>
<dbReference type="GO" id="GO:0005634">
    <property type="term" value="C:nucleus"/>
    <property type="evidence" value="ECO:0007669"/>
    <property type="project" value="TreeGrafter"/>
</dbReference>
<evidence type="ECO:0000256" key="1">
    <source>
        <dbReference type="SAM" id="MobiDB-lite"/>
    </source>
</evidence>
<feature type="region of interest" description="Disordered" evidence="1">
    <location>
        <begin position="28"/>
        <end position="55"/>
    </location>
</feature>
<feature type="region of interest" description="Disordered" evidence="1">
    <location>
        <begin position="94"/>
        <end position="120"/>
    </location>
</feature>
<feature type="non-terminal residue" evidence="2">
    <location>
        <position position="1"/>
    </location>
</feature>
<evidence type="ECO:0000313" key="2">
    <source>
        <dbReference type="EMBL" id="GAV84062.1"/>
    </source>
</evidence>
<organism evidence="2 3">
    <name type="scientific">Cephalotus follicularis</name>
    <name type="common">Albany pitcher plant</name>
    <dbReference type="NCBI Taxonomy" id="3775"/>
    <lineage>
        <taxon>Eukaryota</taxon>
        <taxon>Viridiplantae</taxon>
        <taxon>Streptophyta</taxon>
        <taxon>Embryophyta</taxon>
        <taxon>Tracheophyta</taxon>
        <taxon>Spermatophyta</taxon>
        <taxon>Magnoliopsida</taxon>
        <taxon>eudicotyledons</taxon>
        <taxon>Gunneridae</taxon>
        <taxon>Pentapetalae</taxon>
        <taxon>rosids</taxon>
        <taxon>fabids</taxon>
        <taxon>Oxalidales</taxon>
        <taxon>Cephalotaceae</taxon>
        <taxon>Cephalotus</taxon>
    </lineage>
</organism>
<dbReference type="STRING" id="3775.A0A1Q3CV48"/>
<dbReference type="PANTHER" id="PTHR46622:SF1">
    <property type="entry name" value="DNA-DEPENDENT METALLOPROTEASE WSS1"/>
    <property type="match status" value="1"/>
</dbReference>
<sequence length="120" mass="12566">NLLNQLRRHLYIQPKGIIGSGQGFDLPGRRLGGFSRQTPLSSPRQSALAATKNRSKRGILLPSGPRLIGGDNNIKAALNPIQVVAMAAERRLHNDLGCGSKSPGSVTGAEGNLESSIGSS</sequence>
<dbReference type="InterPro" id="IPR053000">
    <property type="entry name" value="WSS1-like_metalloprotease"/>
</dbReference>
<proteinExistence type="predicted"/>
<dbReference type="InParanoid" id="A0A1Q3CV48"/>
<dbReference type="Proteomes" id="UP000187406">
    <property type="component" value="Unassembled WGS sequence"/>
</dbReference>
<protein>
    <submittedName>
        <fullName evidence="2">Uncharacterized protein</fullName>
    </submittedName>
</protein>
<dbReference type="EMBL" id="BDDD01003101">
    <property type="protein sequence ID" value="GAV84062.1"/>
    <property type="molecule type" value="Genomic_DNA"/>
</dbReference>
<feature type="compositionally biased region" description="Polar residues" evidence="1">
    <location>
        <begin position="35"/>
        <end position="45"/>
    </location>
</feature>
<dbReference type="GO" id="GO:0006281">
    <property type="term" value="P:DNA repair"/>
    <property type="evidence" value="ECO:0007669"/>
    <property type="project" value="TreeGrafter"/>
</dbReference>
<gene>
    <name evidence="2" type="ORF">CFOL_v3_27506</name>
</gene>
<name>A0A1Q3CV48_CEPFO</name>
<dbReference type="PANTHER" id="PTHR46622">
    <property type="entry name" value="DNA-DEPENDENT METALLOPROTEASE WSS1"/>
    <property type="match status" value="1"/>
</dbReference>
<evidence type="ECO:0000313" key="3">
    <source>
        <dbReference type="Proteomes" id="UP000187406"/>
    </source>
</evidence>
<keyword evidence="3" id="KW-1185">Reference proteome</keyword>
<comment type="caution">
    <text evidence="2">The sequence shown here is derived from an EMBL/GenBank/DDBJ whole genome shotgun (WGS) entry which is preliminary data.</text>
</comment>
<dbReference type="OrthoDB" id="261960at2759"/>
<dbReference type="GO" id="GO:0008237">
    <property type="term" value="F:metallopeptidase activity"/>
    <property type="evidence" value="ECO:0007669"/>
    <property type="project" value="TreeGrafter"/>
</dbReference>